<evidence type="ECO:0000313" key="2">
    <source>
        <dbReference type="EMBL" id="MBJ3761973.1"/>
    </source>
</evidence>
<proteinExistence type="predicted"/>
<dbReference type="Gene3D" id="3.40.630.30">
    <property type="match status" value="1"/>
</dbReference>
<dbReference type="EMBL" id="JAEKPD010000002">
    <property type="protein sequence ID" value="MBJ3761973.1"/>
    <property type="molecule type" value="Genomic_DNA"/>
</dbReference>
<keyword evidence="3" id="KW-1185">Reference proteome</keyword>
<name>A0A934MBR3_9RHOB</name>
<organism evidence="2 3">
    <name type="scientific">Palleronia pontilimi</name>
    <dbReference type="NCBI Taxonomy" id="1964209"/>
    <lineage>
        <taxon>Bacteria</taxon>
        <taxon>Pseudomonadati</taxon>
        <taxon>Pseudomonadota</taxon>
        <taxon>Alphaproteobacteria</taxon>
        <taxon>Rhodobacterales</taxon>
        <taxon>Roseobacteraceae</taxon>
        <taxon>Palleronia</taxon>
    </lineage>
</organism>
<dbReference type="Pfam" id="PF00583">
    <property type="entry name" value="Acetyltransf_1"/>
    <property type="match status" value="1"/>
</dbReference>
<dbReference type="InterPro" id="IPR016181">
    <property type="entry name" value="Acyl_CoA_acyltransferase"/>
</dbReference>
<protein>
    <submittedName>
        <fullName evidence="2">GNAT family N-acetyltransferase</fullName>
    </submittedName>
</protein>
<sequence length="195" mass="21803">MRLQEGHYDIPHGLLAVVVTHLVCERPMAPVPAPDGVVLKRETRMPTATYRDLFKLIGRDWLWTSRLMLGDDDLMAIIFDPDVELYVLTGDNGPLGMVELDFRDRDDPQIAFFGLTPPAIGRGIGTWLMAQVQNMMASQGARTIRLNTCTLDAPKALPFYLKNGFRAERREVRLFPDPRAMGVLDEAAAPAVPML</sequence>
<dbReference type="SUPFAM" id="SSF55729">
    <property type="entry name" value="Acyl-CoA N-acyltransferases (Nat)"/>
    <property type="match status" value="1"/>
</dbReference>
<evidence type="ECO:0000259" key="1">
    <source>
        <dbReference type="PROSITE" id="PS51186"/>
    </source>
</evidence>
<gene>
    <name evidence="2" type="ORF">ILP92_04325</name>
</gene>
<dbReference type="InterPro" id="IPR000182">
    <property type="entry name" value="GNAT_dom"/>
</dbReference>
<dbReference type="RefSeq" id="WP_198915136.1">
    <property type="nucleotide sequence ID" value="NZ_JAEKPD010000002.1"/>
</dbReference>
<comment type="caution">
    <text evidence="2">The sequence shown here is derived from an EMBL/GenBank/DDBJ whole genome shotgun (WGS) entry which is preliminary data.</text>
</comment>
<dbReference type="AlphaFoldDB" id="A0A934MBR3"/>
<evidence type="ECO:0000313" key="3">
    <source>
        <dbReference type="Proteomes" id="UP000642488"/>
    </source>
</evidence>
<reference evidence="2" key="1">
    <citation type="submission" date="2020-12" db="EMBL/GenBank/DDBJ databases">
        <title>Bacterial taxonomy.</title>
        <authorList>
            <person name="Pan X."/>
        </authorList>
    </citation>
    <scope>NUCLEOTIDE SEQUENCE</scope>
    <source>
        <strain evidence="2">KCTC 52957</strain>
    </source>
</reference>
<accession>A0A934MBR3</accession>
<dbReference type="GO" id="GO:0016747">
    <property type="term" value="F:acyltransferase activity, transferring groups other than amino-acyl groups"/>
    <property type="evidence" value="ECO:0007669"/>
    <property type="project" value="InterPro"/>
</dbReference>
<dbReference type="PROSITE" id="PS51186">
    <property type="entry name" value="GNAT"/>
    <property type="match status" value="1"/>
</dbReference>
<dbReference type="CDD" id="cd04301">
    <property type="entry name" value="NAT_SF"/>
    <property type="match status" value="1"/>
</dbReference>
<dbReference type="Proteomes" id="UP000642488">
    <property type="component" value="Unassembled WGS sequence"/>
</dbReference>
<feature type="domain" description="N-acetyltransferase" evidence="1">
    <location>
        <begin position="37"/>
        <end position="195"/>
    </location>
</feature>